<reference evidence="6 7" key="1">
    <citation type="submission" date="2016-11" db="EMBL/GenBank/DDBJ databases">
        <authorList>
            <person name="Jaros S."/>
            <person name="Januszkiewicz K."/>
            <person name="Wedrychowicz H."/>
        </authorList>
    </citation>
    <scope>NUCLEOTIDE SEQUENCE [LARGE SCALE GENOMIC DNA]</scope>
    <source>
        <strain evidence="6 7">DSM 18899</strain>
    </source>
</reference>
<feature type="transmembrane region" description="Helical" evidence="5">
    <location>
        <begin position="438"/>
        <end position="459"/>
    </location>
</feature>
<dbReference type="Pfam" id="PF10136">
    <property type="entry name" value="SpecificRecomb"/>
    <property type="match status" value="1"/>
</dbReference>
<evidence type="ECO:0000256" key="3">
    <source>
        <dbReference type="ARBA" id="ARBA00022989"/>
    </source>
</evidence>
<dbReference type="Gene3D" id="1.20.1080.10">
    <property type="entry name" value="Glycerol uptake facilitator protein"/>
    <property type="match status" value="1"/>
</dbReference>
<dbReference type="RefSeq" id="WP_139255973.1">
    <property type="nucleotide sequence ID" value="NZ_FPKR01000001.1"/>
</dbReference>
<evidence type="ECO:0000256" key="5">
    <source>
        <dbReference type="SAM" id="Phobius"/>
    </source>
</evidence>
<dbReference type="InterPro" id="IPR023271">
    <property type="entry name" value="Aquaporin-like"/>
</dbReference>
<evidence type="ECO:0000313" key="7">
    <source>
        <dbReference type="Proteomes" id="UP000186513"/>
    </source>
</evidence>
<keyword evidence="7" id="KW-1185">Reference proteome</keyword>
<dbReference type="EMBL" id="FPKR01000001">
    <property type="protein sequence ID" value="SFZ70121.1"/>
    <property type="molecule type" value="Genomic_DNA"/>
</dbReference>
<feature type="transmembrane region" description="Helical" evidence="5">
    <location>
        <begin position="486"/>
        <end position="508"/>
    </location>
</feature>
<evidence type="ECO:0000256" key="4">
    <source>
        <dbReference type="ARBA" id="ARBA00023136"/>
    </source>
</evidence>
<keyword evidence="2 5" id="KW-0812">Transmembrane</keyword>
<dbReference type="AlphaFoldDB" id="A0A1K2H4P1"/>
<dbReference type="STRING" id="1121279.SAMN02745887_00059"/>
<dbReference type="PIRSF" id="PIRSF015380">
    <property type="entry name" value="Site-sp_rcmb"/>
    <property type="match status" value="1"/>
</dbReference>
<sequence>MTQHVTLESALQAIVLAQHDTSPVPLADLIAALRPSKPEQGDLVINSLRSLAWLLNQHADYRRALRHYLMKLVGSRRQLHLYTDAGILSNEGLSTAFSRRLGEKLLPSEYRDDYLRDVFGRVFSRKTDYQWVAAVPDAIWLEVWQALNFAEGEHAQDERNTRLELVEAAQVLSYRISAIGLEPELVRNHPAIEKFESPFLTQNVALRDYLEDYKAQLVDPARSREDDRAVRVLLGQCDDIVARVRKTAAREGVSVSLTYLMVRLSQHLERLRLVLDLLEPEHAHKMPERAVRFFKQLVEAENRKTSVRDLFATNTDLLALQITEHAGRTGEHYIAANRREWLAMAKSAMGAGFIVGFMALIKILTAKLKLAPLIEAFAFSMNYSLGFMLIHMLHFTIATKQPAMTAAKIAASIERQAKAGDQLDGLASLIEAVARTQFIAILGNVLIAIPTALAIALGLKYGLGSQPVSPEKALHLLHDLDPIRSLAIPHAAIAGCCLFLAGLISGYYDNKAIYNRIPARLMQLYWPRRLFGEARWQRVCTYIENNLGALAGNFFFGIMLGSMGTIGFLLGLPLDIRHITFSSANLAYAAVALDFQLSWQTWLTAGVGVALIGLTNLAVSFGLALLVALRSRRIRFVDRGALVRKLAQRFLRAPQHFFIAPREAAPAPLTVSKGDGTA</sequence>
<evidence type="ECO:0000313" key="6">
    <source>
        <dbReference type="EMBL" id="SFZ70121.1"/>
    </source>
</evidence>
<evidence type="ECO:0000256" key="2">
    <source>
        <dbReference type="ARBA" id="ARBA00022692"/>
    </source>
</evidence>
<feature type="transmembrane region" description="Helical" evidence="5">
    <location>
        <begin position="554"/>
        <end position="572"/>
    </location>
</feature>
<feature type="transmembrane region" description="Helical" evidence="5">
    <location>
        <begin position="373"/>
        <end position="394"/>
    </location>
</feature>
<gene>
    <name evidence="6" type="ORF">SAMN02745887_00059</name>
</gene>
<name>A0A1K2H4P1_9NEIS</name>
<proteinExistence type="predicted"/>
<dbReference type="Proteomes" id="UP000186513">
    <property type="component" value="Unassembled WGS sequence"/>
</dbReference>
<accession>A0A1K2H4P1</accession>
<feature type="transmembrane region" description="Helical" evidence="5">
    <location>
        <begin position="605"/>
        <end position="629"/>
    </location>
</feature>
<keyword evidence="4 5" id="KW-0472">Membrane</keyword>
<keyword evidence="3 5" id="KW-1133">Transmembrane helix</keyword>
<comment type="subcellular location">
    <subcellularLocation>
        <location evidence="1">Membrane</location>
        <topology evidence="1">Multi-pass membrane protein</topology>
    </subcellularLocation>
</comment>
<evidence type="ECO:0000256" key="1">
    <source>
        <dbReference type="ARBA" id="ARBA00004141"/>
    </source>
</evidence>
<organism evidence="6 7">
    <name type="scientific">Chitinimonas taiwanensis DSM 18899</name>
    <dbReference type="NCBI Taxonomy" id="1121279"/>
    <lineage>
        <taxon>Bacteria</taxon>
        <taxon>Pseudomonadati</taxon>
        <taxon>Pseudomonadota</taxon>
        <taxon>Betaproteobacteria</taxon>
        <taxon>Neisseriales</taxon>
        <taxon>Chitinibacteraceae</taxon>
        <taxon>Chitinimonas</taxon>
    </lineage>
</organism>
<dbReference type="OrthoDB" id="5688397at2"/>
<dbReference type="InterPro" id="IPR011385">
    <property type="entry name" value="Site-sp_rcmbase"/>
</dbReference>
<feature type="transmembrane region" description="Helical" evidence="5">
    <location>
        <begin position="341"/>
        <end position="361"/>
    </location>
</feature>
<protein>
    <submittedName>
        <fullName evidence="6">Site-specific recombinase</fullName>
    </submittedName>
</protein>
<dbReference type="GO" id="GO:0016020">
    <property type="term" value="C:membrane"/>
    <property type="evidence" value="ECO:0007669"/>
    <property type="project" value="UniProtKB-SubCell"/>
</dbReference>